<reference evidence="2 3" key="1">
    <citation type="submission" date="2018-05" db="EMBL/GenBank/DDBJ databases">
        <title>Genomic Encyclopedia of Archaeal and Bacterial Type Strains, Phase II (KMG-II): from individual species to whole genera.</title>
        <authorList>
            <person name="Goeker M."/>
        </authorList>
    </citation>
    <scope>NUCLEOTIDE SEQUENCE [LARGE SCALE GENOMIC DNA]</scope>
    <source>
        <strain evidence="2 3">DSM 22637</strain>
    </source>
</reference>
<keyword evidence="1" id="KW-1133">Transmembrane helix</keyword>
<keyword evidence="1" id="KW-0812">Transmembrane</keyword>
<organism evidence="2 3">
    <name type="scientific">Xanthomarina spongicola</name>
    <dbReference type="NCBI Taxonomy" id="570520"/>
    <lineage>
        <taxon>Bacteria</taxon>
        <taxon>Pseudomonadati</taxon>
        <taxon>Bacteroidota</taxon>
        <taxon>Flavobacteriia</taxon>
        <taxon>Flavobacteriales</taxon>
        <taxon>Flavobacteriaceae</taxon>
        <taxon>Xanthomarina</taxon>
    </lineage>
</organism>
<dbReference type="RefSeq" id="WP_109682613.1">
    <property type="nucleotide sequence ID" value="NZ_QGGP01000005.1"/>
</dbReference>
<dbReference type="Proteomes" id="UP000245430">
    <property type="component" value="Unassembled WGS sequence"/>
</dbReference>
<keyword evidence="3" id="KW-1185">Reference proteome</keyword>
<sequence length="155" mass="18228">MRFYKNFVVFWAIFYFAIAIIGRVFTKKKEIYPFFRWSLYSKTPNNLVYPYVLVNKIGDSILPKPTNILDLYSVHDLALTDLNLMVNNFYHDVIAIPGIENTYQGVFLNVLPENSEYTLYIKELDLSIENYKATENHSQVLTVKNNNIIPFERNN</sequence>
<dbReference type="AlphaFoldDB" id="A0A316DJ38"/>
<dbReference type="EMBL" id="QGGP01000005">
    <property type="protein sequence ID" value="PWK18204.1"/>
    <property type="molecule type" value="Genomic_DNA"/>
</dbReference>
<comment type="caution">
    <text evidence="2">The sequence shown here is derived from an EMBL/GenBank/DDBJ whole genome shotgun (WGS) entry which is preliminary data.</text>
</comment>
<evidence type="ECO:0000313" key="3">
    <source>
        <dbReference type="Proteomes" id="UP000245430"/>
    </source>
</evidence>
<protein>
    <submittedName>
        <fullName evidence="2">Uncharacterized protein</fullName>
    </submittedName>
</protein>
<name>A0A316DJ38_9FLAO</name>
<feature type="transmembrane region" description="Helical" evidence="1">
    <location>
        <begin position="6"/>
        <end position="26"/>
    </location>
</feature>
<evidence type="ECO:0000313" key="2">
    <source>
        <dbReference type="EMBL" id="PWK18204.1"/>
    </source>
</evidence>
<keyword evidence="1" id="KW-0472">Membrane</keyword>
<gene>
    <name evidence="2" type="ORF">LX78_02113</name>
</gene>
<evidence type="ECO:0000256" key="1">
    <source>
        <dbReference type="SAM" id="Phobius"/>
    </source>
</evidence>
<accession>A0A316DJ38</accession>
<dbReference type="OrthoDB" id="1436369at2"/>
<proteinExistence type="predicted"/>